<dbReference type="Proteomes" id="UP000886998">
    <property type="component" value="Unassembled WGS sequence"/>
</dbReference>
<evidence type="ECO:0000313" key="2">
    <source>
        <dbReference type="Proteomes" id="UP000886998"/>
    </source>
</evidence>
<comment type="caution">
    <text evidence="1">The sequence shown here is derived from an EMBL/GenBank/DDBJ whole genome shotgun (WGS) entry which is preliminary data.</text>
</comment>
<proteinExistence type="predicted"/>
<protein>
    <submittedName>
        <fullName evidence="1">Uncharacterized protein</fullName>
    </submittedName>
</protein>
<gene>
    <name evidence="1" type="ORF">TNIN_16311</name>
</gene>
<accession>A0A8X7CQ93</accession>
<evidence type="ECO:0000313" key="1">
    <source>
        <dbReference type="EMBL" id="GFY74195.1"/>
    </source>
</evidence>
<organism evidence="1 2">
    <name type="scientific">Trichonephila inaurata madagascariensis</name>
    <dbReference type="NCBI Taxonomy" id="2747483"/>
    <lineage>
        <taxon>Eukaryota</taxon>
        <taxon>Metazoa</taxon>
        <taxon>Ecdysozoa</taxon>
        <taxon>Arthropoda</taxon>
        <taxon>Chelicerata</taxon>
        <taxon>Arachnida</taxon>
        <taxon>Araneae</taxon>
        <taxon>Araneomorphae</taxon>
        <taxon>Entelegynae</taxon>
        <taxon>Araneoidea</taxon>
        <taxon>Nephilidae</taxon>
        <taxon>Trichonephila</taxon>
        <taxon>Trichonephila inaurata</taxon>
    </lineage>
</organism>
<name>A0A8X7CQ93_9ARAC</name>
<reference evidence="1" key="1">
    <citation type="submission" date="2020-08" db="EMBL/GenBank/DDBJ databases">
        <title>Multicomponent nature underlies the extraordinary mechanical properties of spider dragline silk.</title>
        <authorList>
            <person name="Kono N."/>
            <person name="Nakamura H."/>
            <person name="Mori M."/>
            <person name="Yoshida Y."/>
            <person name="Ohtoshi R."/>
            <person name="Malay A.D."/>
            <person name="Moran D.A.P."/>
            <person name="Tomita M."/>
            <person name="Numata K."/>
            <person name="Arakawa K."/>
        </authorList>
    </citation>
    <scope>NUCLEOTIDE SEQUENCE</scope>
</reference>
<dbReference type="EMBL" id="BMAV01020588">
    <property type="protein sequence ID" value="GFY74195.1"/>
    <property type="molecule type" value="Genomic_DNA"/>
</dbReference>
<dbReference type="AlphaFoldDB" id="A0A8X7CQ93"/>
<sequence length="81" mass="9154">MANYSKCPLFPKPRKGKTVNNNYTTVVESIVRPNVSYAQATNSQPTINHKNTHQMATRNEVPVIPQQPQASRKIKIPQQQP</sequence>
<keyword evidence="2" id="KW-1185">Reference proteome</keyword>